<dbReference type="InterPro" id="IPR002646">
    <property type="entry name" value="PolA_pol_head_dom"/>
</dbReference>
<dbReference type="GO" id="GO:0008033">
    <property type="term" value="P:tRNA processing"/>
    <property type="evidence" value="ECO:0007669"/>
    <property type="project" value="UniProtKB-KW"/>
</dbReference>
<dbReference type="GO" id="GO:0046872">
    <property type="term" value="F:metal ion binding"/>
    <property type="evidence" value="ECO:0007669"/>
    <property type="project" value="UniProtKB-KW"/>
</dbReference>
<evidence type="ECO:0000256" key="5">
    <source>
        <dbReference type="ARBA" id="ARBA00022723"/>
    </source>
</evidence>
<feature type="domain" description="Poly A polymerase head" evidence="10">
    <location>
        <begin position="13"/>
        <end position="135"/>
    </location>
</feature>
<evidence type="ECO:0000259" key="12">
    <source>
        <dbReference type="Pfam" id="PF13735"/>
    </source>
</evidence>
<keyword evidence="5" id="KW-0479">Metal-binding</keyword>
<dbReference type="EMBL" id="DXES01000113">
    <property type="protein sequence ID" value="HIX65589.1"/>
    <property type="molecule type" value="Genomic_DNA"/>
</dbReference>
<dbReference type="InterPro" id="IPR032810">
    <property type="entry name" value="CCA-adding_enz_C"/>
</dbReference>
<dbReference type="Pfam" id="PF13735">
    <property type="entry name" value="tRNA_NucTran2_2"/>
    <property type="match status" value="1"/>
</dbReference>
<evidence type="ECO:0000259" key="11">
    <source>
        <dbReference type="Pfam" id="PF12627"/>
    </source>
</evidence>
<evidence type="ECO:0000313" key="14">
    <source>
        <dbReference type="Proteomes" id="UP000886800"/>
    </source>
</evidence>
<evidence type="ECO:0000256" key="2">
    <source>
        <dbReference type="ARBA" id="ARBA00022679"/>
    </source>
</evidence>
<evidence type="ECO:0000256" key="6">
    <source>
        <dbReference type="ARBA" id="ARBA00022741"/>
    </source>
</evidence>
<dbReference type="Gene3D" id="1.10.246.80">
    <property type="match status" value="1"/>
</dbReference>
<dbReference type="InterPro" id="IPR050264">
    <property type="entry name" value="Bact_CCA-adding_enz_type3_sf"/>
</dbReference>
<keyword evidence="2 9" id="KW-0808">Transferase</keyword>
<comment type="caution">
    <text evidence="13">The sequence shown here is derived from an EMBL/GenBank/DDBJ whole genome shotgun (WGS) entry which is preliminary data.</text>
</comment>
<dbReference type="InterPro" id="IPR032828">
    <property type="entry name" value="PolyA_RNA-bd"/>
</dbReference>
<evidence type="ECO:0000256" key="8">
    <source>
        <dbReference type="ARBA" id="ARBA00022884"/>
    </source>
</evidence>
<comment type="similarity">
    <text evidence="9">Belongs to the tRNA nucleotidyltransferase/poly(A) polymerase family.</text>
</comment>
<dbReference type="Proteomes" id="UP000886800">
    <property type="component" value="Unassembled WGS sequence"/>
</dbReference>
<dbReference type="AlphaFoldDB" id="A0A9D1WQX4"/>
<keyword evidence="4" id="KW-0548">Nucleotidyltransferase</keyword>
<evidence type="ECO:0000256" key="3">
    <source>
        <dbReference type="ARBA" id="ARBA00022694"/>
    </source>
</evidence>
<proteinExistence type="inferred from homology"/>
<reference evidence="13" key="1">
    <citation type="journal article" date="2021" name="PeerJ">
        <title>Extensive microbial diversity within the chicken gut microbiome revealed by metagenomics and culture.</title>
        <authorList>
            <person name="Gilroy R."/>
            <person name="Ravi A."/>
            <person name="Getino M."/>
            <person name="Pursley I."/>
            <person name="Horton D.L."/>
            <person name="Alikhan N.F."/>
            <person name="Baker D."/>
            <person name="Gharbi K."/>
            <person name="Hall N."/>
            <person name="Watson M."/>
            <person name="Adriaenssens E.M."/>
            <person name="Foster-Nyarko E."/>
            <person name="Jarju S."/>
            <person name="Secka A."/>
            <person name="Antonio M."/>
            <person name="Oren A."/>
            <person name="Chaudhuri R.R."/>
            <person name="La Ragione R."/>
            <person name="Hildebrand F."/>
            <person name="Pallen M.J."/>
        </authorList>
    </citation>
    <scope>NUCLEOTIDE SEQUENCE</scope>
    <source>
        <strain evidence="13">CHK188-5543</strain>
    </source>
</reference>
<accession>A0A9D1WQX4</accession>
<dbReference type="Gene3D" id="3.30.460.10">
    <property type="entry name" value="Beta Polymerase, domain 2"/>
    <property type="match status" value="1"/>
</dbReference>
<keyword evidence="6" id="KW-0547">Nucleotide-binding</keyword>
<organism evidence="13 14">
    <name type="scientific">Candidatus Anaerotruncus excrementipullorum</name>
    <dbReference type="NCBI Taxonomy" id="2838465"/>
    <lineage>
        <taxon>Bacteria</taxon>
        <taxon>Bacillati</taxon>
        <taxon>Bacillota</taxon>
        <taxon>Clostridia</taxon>
        <taxon>Eubacteriales</taxon>
        <taxon>Oscillospiraceae</taxon>
        <taxon>Anaerotruncus</taxon>
    </lineage>
</organism>
<dbReference type="GO" id="GO:0000049">
    <property type="term" value="F:tRNA binding"/>
    <property type="evidence" value="ECO:0007669"/>
    <property type="project" value="TreeGrafter"/>
</dbReference>
<dbReference type="GO" id="GO:0016779">
    <property type="term" value="F:nucleotidyltransferase activity"/>
    <property type="evidence" value="ECO:0007669"/>
    <property type="project" value="UniProtKB-KW"/>
</dbReference>
<dbReference type="Pfam" id="PF01743">
    <property type="entry name" value="PolyA_pol"/>
    <property type="match status" value="1"/>
</dbReference>
<evidence type="ECO:0000256" key="1">
    <source>
        <dbReference type="ARBA" id="ARBA00001946"/>
    </source>
</evidence>
<evidence type="ECO:0000256" key="4">
    <source>
        <dbReference type="ARBA" id="ARBA00022695"/>
    </source>
</evidence>
<dbReference type="CDD" id="cd05398">
    <property type="entry name" value="NT_ClassII-CCAase"/>
    <property type="match status" value="1"/>
</dbReference>
<evidence type="ECO:0000256" key="7">
    <source>
        <dbReference type="ARBA" id="ARBA00022842"/>
    </source>
</evidence>
<comment type="cofactor">
    <cofactor evidence="1">
        <name>Mg(2+)</name>
        <dbReference type="ChEBI" id="CHEBI:18420"/>
    </cofactor>
</comment>
<evidence type="ECO:0000256" key="9">
    <source>
        <dbReference type="RuleBase" id="RU003953"/>
    </source>
</evidence>
<dbReference type="GO" id="GO:0000166">
    <property type="term" value="F:nucleotide binding"/>
    <property type="evidence" value="ECO:0007669"/>
    <property type="project" value="UniProtKB-KW"/>
</dbReference>
<dbReference type="InterPro" id="IPR043519">
    <property type="entry name" value="NT_sf"/>
</dbReference>
<dbReference type="CDD" id="cd00077">
    <property type="entry name" value="HDc"/>
    <property type="match status" value="1"/>
</dbReference>
<dbReference type="SUPFAM" id="SSF81301">
    <property type="entry name" value="Nucleotidyltransferase"/>
    <property type="match status" value="1"/>
</dbReference>
<feature type="domain" description="CCA-adding enzyme C-terminal" evidence="12">
    <location>
        <begin position="289"/>
        <end position="426"/>
    </location>
</feature>
<keyword evidence="3" id="KW-0819">tRNA processing</keyword>
<dbReference type="InterPro" id="IPR003607">
    <property type="entry name" value="HD/PDEase_dom"/>
</dbReference>
<protein>
    <submittedName>
        <fullName evidence="13">HD domain-containing protein</fullName>
    </submittedName>
</protein>
<dbReference type="PANTHER" id="PTHR46173:SF1">
    <property type="entry name" value="CCA TRNA NUCLEOTIDYLTRANSFERASE 1, MITOCHONDRIAL"/>
    <property type="match status" value="1"/>
</dbReference>
<dbReference type="Gene3D" id="1.10.3090.10">
    <property type="entry name" value="cca-adding enzyme, domain 2"/>
    <property type="match status" value="1"/>
</dbReference>
<sequence length="440" mass="49648">MILDRLEQAGWEAYLVGGCVRDSLLGKMPQDWDMATSARPEQLLACFGDTVAIPTGLRHGTVTVRLGGSACQVTSYRTEWGTADSRHPQQVRFGCSLQEDLKRRDFTINAMAYHPQRGLVDLFGGRQDLQAGLIRCVGDPDLRFREDALRILRALRFASTYGFSIQPQTAEALRRNRLLIQRVSAERIWEEFCRFLMGQGAAALLRRFSEVAAVFLPELAPCFGFDQRNPHHHLDVWGHTVEALADTPPDLVVRLAVLFHDIGKPDCFTVDAQGVGHCYGHGRRSGELAEGILRRLRCGQKLADQVVQLVRRHDAPLDTRQQMLRMLGRLGEEQLRRLLLVKRADLRAHAPADIPLREEQLRQSQALLEALLAEQACFYRKDLAVDGRALLGMGFPQGPQVGRCLQRLLEEVVDGRLENHREPLLRRALQILEEPVKEAQ</sequence>
<dbReference type="SUPFAM" id="SSF81891">
    <property type="entry name" value="Poly A polymerase C-terminal region-like"/>
    <property type="match status" value="1"/>
</dbReference>
<keyword evidence="8 9" id="KW-0694">RNA-binding</keyword>
<dbReference type="PANTHER" id="PTHR46173">
    <property type="entry name" value="CCA TRNA NUCLEOTIDYLTRANSFERASE 1, MITOCHONDRIAL"/>
    <property type="match status" value="1"/>
</dbReference>
<gene>
    <name evidence="13" type="ORF">H9736_05000</name>
</gene>
<dbReference type="Pfam" id="PF12627">
    <property type="entry name" value="PolyA_pol_RNAbd"/>
    <property type="match status" value="1"/>
</dbReference>
<reference evidence="13" key="2">
    <citation type="submission" date="2021-04" db="EMBL/GenBank/DDBJ databases">
        <authorList>
            <person name="Gilroy R."/>
        </authorList>
    </citation>
    <scope>NUCLEOTIDE SEQUENCE</scope>
    <source>
        <strain evidence="13">CHK188-5543</strain>
    </source>
</reference>
<evidence type="ECO:0000259" key="10">
    <source>
        <dbReference type="Pfam" id="PF01743"/>
    </source>
</evidence>
<evidence type="ECO:0000313" key="13">
    <source>
        <dbReference type="EMBL" id="HIX65589.1"/>
    </source>
</evidence>
<keyword evidence="7" id="KW-0460">Magnesium</keyword>
<feature type="domain" description="tRNA nucleotidyltransferase/poly(A) polymerase RNA and SrmB- binding" evidence="11">
    <location>
        <begin position="162"/>
        <end position="221"/>
    </location>
</feature>
<name>A0A9D1WQX4_9FIRM</name>